<feature type="compositionally biased region" description="Polar residues" evidence="9">
    <location>
        <begin position="1210"/>
        <end position="1228"/>
    </location>
</feature>
<feature type="compositionally biased region" description="Polar residues" evidence="9">
    <location>
        <begin position="415"/>
        <end position="434"/>
    </location>
</feature>
<dbReference type="SMART" id="SM01140">
    <property type="entry name" value="Drf_GBD"/>
    <property type="match status" value="1"/>
</dbReference>
<dbReference type="InterPro" id="IPR029071">
    <property type="entry name" value="Ubiquitin-like_domsf"/>
</dbReference>
<dbReference type="PROSITE" id="PS50088">
    <property type="entry name" value="ANK_REPEAT"/>
    <property type="match status" value="2"/>
</dbReference>
<evidence type="ECO:0000256" key="9">
    <source>
        <dbReference type="SAM" id="MobiDB-lite"/>
    </source>
</evidence>
<dbReference type="GO" id="GO:0006915">
    <property type="term" value="P:apoptotic process"/>
    <property type="evidence" value="ECO:0007669"/>
    <property type="project" value="UniProtKB-KW"/>
</dbReference>
<sequence>MSSSSYGFLMTPDPAGSACRSGVVQMTEMPEELFITVCRSSSEQVLTPVAITAETRCKDVLEFCREAGERSYRLVHVCRGKERAIPSDQLMLEYLQKWVPRRQEGPSSPDTEKLQRLKDRVESQEAKLKKIRAMRGQVDYSKLINGNLSNDANWNMASLKTPDWKDTSQNPGKMAAGEKGSPKVLGTITTLSKHPPPIYGTYPSVGLHSTVCATNSLPRSAPGTLSWQRSSGSSSQQIQQRITVPPSPTLSTGSPIFPPSERSNDAPLAAAVRPFYTDRGSRPQSPRKGPATMNSSSIYHVYLQQPTTKNYQSSSTRAAVKAGQSPKHLLNTTKAAGGTEEFTEDNDLHKPNIQKLLYQRFNTLAGGMDTITPFFQPDAALGLPPDVESVNGNIIEVGEKAAVALKPASAKEPVSATSPSPSLTDDTNENQATDNHTEKNAAATDSQEGTKDSHNNNRDEDVESAPEKKDNPEQNMVKRTNLKKPGSERTGHGLRVKFNPLALLLDASLEGEFDLVQRIIYEVENPSTPNDEGITPLHNAVCAGHYHIVKFLLDFGVNINAADSDGWTPLHCAASCNSVHLCKLLVESGAAIFATTISDVETAPDKCEEMENGYVQCSQFLYGVQEKLGVMNKGTVYALWNYEAQSPDELSFRDGEALTVLKRRDESETEWWWARLKDREGYVPRNLLGLAGSDSNGVVCSSGGNAGLATAFAARKLNIPATIVVPSSSPKLVLEKLRDHGARVRVVGKVWDEANVEALRLAESEKLTLVPPFDHPLIWKGHSSLVHELKAALPCEPGAVVLSVGGGGLFCGVVQGLDEVGWGHVPVLCMETVGADCLNAAVKAGRLVTLPDITSVKLHYDTSMDHRKESSNSWASILCCFKKSEPPEITHSISYDTNFTLHAMKPGLPVPPAEELDSMFLELVDELDLTDTHRAAMFALPADKKWQIYCSKKMDGLTCLLNFLKNMEYETSESQIHTSLIGCIKALMNNSQGRAHVLAHPESINIIAQSLHTENIRTKVAVLEILGAVCLVPGGHRKVLEAMMHYQKYACERTRFQSSLDFRIHLRYEFLMLGIQPVIDKLRSHENETLDRHLDYFEMKRNEDELTLAKRFENVHVDTKSASQVFELIRKKINHTEMFPHFLSILQHCLHMPSPSHIPETPGAPSAPSAASPSASGLAPLSSFSPGGIPPPPPPPPPGAPPPPGLLFNSPGSSAQKKNIPQPSNPLKSFNWAKLNEVSGSDVPVETF</sequence>
<dbReference type="InterPro" id="IPR047163">
    <property type="entry name" value="ASPP1/2"/>
</dbReference>
<keyword evidence="4" id="KW-0677">Repeat</keyword>
<dbReference type="Pfam" id="PF06371">
    <property type="entry name" value="Drf_GBD"/>
    <property type="match status" value="1"/>
</dbReference>
<dbReference type="PROSITE" id="PS50297">
    <property type="entry name" value="ANK_REP_REGION"/>
    <property type="match status" value="2"/>
</dbReference>
<dbReference type="Gene3D" id="1.25.10.10">
    <property type="entry name" value="Leucine-rich Repeat Variant"/>
    <property type="match status" value="1"/>
</dbReference>
<dbReference type="Pfam" id="PF00291">
    <property type="entry name" value="PALP"/>
    <property type="match status" value="1"/>
</dbReference>
<dbReference type="InterPro" id="IPR010472">
    <property type="entry name" value="FH3_dom"/>
</dbReference>
<dbReference type="InterPro" id="IPR002110">
    <property type="entry name" value="Ankyrin_rpt"/>
</dbReference>
<comment type="caution">
    <text evidence="12">The sequence shown here is derived from an EMBL/GenBank/DDBJ whole genome shotgun (WGS) entry which is preliminary data.</text>
</comment>
<dbReference type="Pfam" id="PF21712">
    <property type="entry name" value="RASSF8-10_RA"/>
    <property type="match status" value="1"/>
</dbReference>
<dbReference type="InterPro" id="IPR016024">
    <property type="entry name" value="ARM-type_fold"/>
</dbReference>
<dbReference type="SUPFAM" id="SSF53686">
    <property type="entry name" value="Tryptophan synthase beta subunit-like PLP-dependent enzymes"/>
    <property type="match status" value="1"/>
</dbReference>
<evidence type="ECO:0000259" key="10">
    <source>
        <dbReference type="PROSITE" id="PS50002"/>
    </source>
</evidence>
<protein>
    <submittedName>
        <fullName evidence="12">Apoptosis-stimulating of p53 protein 1</fullName>
    </submittedName>
</protein>
<dbReference type="SMART" id="SM00248">
    <property type="entry name" value="ANK"/>
    <property type="match status" value="2"/>
</dbReference>
<dbReference type="InterPro" id="IPR048945">
    <property type="entry name" value="RASSF8/10_RA"/>
</dbReference>
<dbReference type="PROSITE" id="PS50002">
    <property type="entry name" value="SH3"/>
    <property type="match status" value="1"/>
</dbReference>
<keyword evidence="6" id="KW-0539">Nucleus</keyword>
<dbReference type="InterPro" id="IPR001452">
    <property type="entry name" value="SH3_domain"/>
</dbReference>
<dbReference type="PROSITE" id="PS51232">
    <property type="entry name" value="GBD_FH3"/>
    <property type="match status" value="1"/>
</dbReference>
<dbReference type="OrthoDB" id="10038642at2759"/>
<feature type="region of interest" description="Disordered" evidence="9">
    <location>
        <begin position="1154"/>
        <end position="1229"/>
    </location>
</feature>
<feature type="compositionally biased region" description="Low complexity" evidence="9">
    <location>
        <begin position="1163"/>
        <end position="1187"/>
    </location>
</feature>
<evidence type="ECO:0000256" key="3">
    <source>
        <dbReference type="ARBA" id="ARBA00022703"/>
    </source>
</evidence>
<dbReference type="InterPro" id="IPR036770">
    <property type="entry name" value="Ankyrin_rpt-contain_sf"/>
</dbReference>
<evidence type="ECO:0000256" key="8">
    <source>
        <dbReference type="PROSITE-ProRule" id="PRU00192"/>
    </source>
</evidence>
<dbReference type="Pfam" id="PF06367">
    <property type="entry name" value="Drf_FH3"/>
    <property type="match status" value="1"/>
</dbReference>
<keyword evidence="13" id="KW-1185">Reference proteome</keyword>
<dbReference type="PANTHER" id="PTHR24131">
    <property type="entry name" value="APOPTOSIS-STIMULATING OF P53 PROTEIN"/>
    <property type="match status" value="1"/>
</dbReference>
<dbReference type="SMART" id="SM01139">
    <property type="entry name" value="Drf_FH3"/>
    <property type="match status" value="1"/>
</dbReference>
<dbReference type="Gene3D" id="3.40.50.1100">
    <property type="match status" value="2"/>
</dbReference>
<evidence type="ECO:0000256" key="7">
    <source>
        <dbReference type="PROSITE-ProRule" id="PRU00023"/>
    </source>
</evidence>
<dbReference type="Proteomes" id="UP000319801">
    <property type="component" value="Unassembled WGS sequence"/>
</dbReference>
<dbReference type="GO" id="GO:0042981">
    <property type="term" value="P:regulation of apoptotic process"/>
    <property type="evidence" value="ECO:0007669"/>
    <property type="project" value="InterPro"/>
</dbReference>
<feature type="compositionally biased region" description="Basic and acidic residues" evidence="9">
    <location>
        <begin position="448"/>
        <end position="472"/>
    </location>
</feature>
<dbReference type="Pfam" id="PF12796">
    <property type="entry name" value="Ank_2"/>
    <property type="match status" value="1"/>
</dbReference>
<dbReference type="GO" id="GO:0031267">
    <property type="term" value="F:small GTPase binding"/>
    <property type="evidence" value="ECO:0007669"/>
    <property type="project" value="InterPro"/>
</dbReference>
<dbReference type="SUPFAM" id="SSF48403">
    <property type="entry name" value="Ankyrin repeat"/>
    <property type="match status" value="1"/>
</dbReference>
<feature type="region of interest" description="Disordered" evidence="9">
    <location>
        <begin position="162"/>
        <end position="181"/>
    </location>
</feature>
<evidence type="ECO:0000256" key="4">
    <source>
        <dbReference type="ARBA" id="ARBA00022737"/>
    </source>
</evidence>
<keyword evidence="5 7" id="KW-0040">ANK repeat</keyword>
<dbReference type="Gene3D" id="1.25.40.20">
    <property type="entry name" value="Ankyrin repeat-containing domain"/>
    <property type="match status" value="1"/>
</dbReference>
<dbReference type="SUPFAM" id="SSF50044">
    <property type="entry name" value="SH3-domain"/>
    <property type="match status" value="1"/>
</dbReference>
<feature type="repeat" description="ANK" evidence="7">
    <location>
        <begin position="532"/>
        <end position="564"/>
    </location>
</feature>
<dbReference type="InterPro" id="IPR014768">
    <property type="entry name" value="GBD/FH3_dom"/>
</dbReference>
<reference evidence="12 13" key="1">
    <citation type="journal article" date="2019" name="Genome Biol. Evol.">
        <title>Whole-Genome Sequencing of the Giant Devil Catfish, Bagarius yarrelli.</title>
        <authorList>
            <person name="Jiang W."/>
            <person name="Lv Y."/>
            <person name="Cheng L."/>
            <person name="Yang K."/>
            <person name="Chao B."/>
            <person name="Wang X."/>
            <person name="Li Y."/>
            <person name="Pan X."/>
            <person name="You X."/>
            <person name="Zhang Y."/>
            <person name="Yang J."/>
            <person name="Li J."/>
            <person name="Zhang X."/>
            <person name="Liu S."/>
            <person name="Sun C."/>
            <person name="Yang J."/>
            <person name="Shi Q."/>
        </authorList>
    </citation>
    <scope>NUCLEOTIDE SEQUENCE [LARGE SCALE GENOMIC DNA]</scope>
    <source>
        <strain evidence="12">JWS20170419001</strain>
        <tissue evidence="12">Muscle</tissue>
    </source>
</reference>
<dbReference type="SMART" id="SM00326">
    <property type="entry name" value="SH3"/>
    <property type="match status" value="1"/>
</dbReference>
<dbReference type="GO" id="GO:0003779">
    <property type="term" value="F:actin binding"/>
    <property type="evidence" value="ECO:0007669"/>
    <property type="project" value="InterPro"/>
</dbReference>
<dbReference type="SUPFAM" id="SSF48371">
    <property type="entry name" value="ARM repeat"/>
    <property type="match status" value="1"/>
</dbReference>
<dbReference type="InterPro" id="IPR001926">
    <property type="entry name" value="TrpB-like_PALP"/>
</dbReference>
<keyword evidence="2 8" id="KW-0728">SH3 domain</keyword>
<dbReference type="PANTHER" id="PTHR24131:SF5">
    <property type="entry name" value="APOPTOSIS-STIMULATING OF P53 PROTEIN 1"/>
    <property type="match status" value="1"/>
</dbReference>
<evidence type="ECO:0000259" key="11">
    <source>
        <dbReference type="PROSITE" id="PS51232"/>
    </source>
</evidence>
<feature type="region of interest" description="Disordered" evidence="9">
    <location>
        <begin position="407"/>
        <end position="491"/>
    </location>
</feature>
<dbReference type="AlphaFoldDB" id="A0A556VA54"/>
<evidence type="ECO:0000256" key="6">
    <source>
        <dbReference type="ARBA" id="ARBA00023242"/>
    </source>
</evidence>
<gene>
    <name evidence="12" type="ORF">Baya_14877</name>
</gene>
<dbReference type="GO" id="GO:0005634">
    <property type="term" value="C:nucleus"/>
    <property type="evidence" value="ECO:0007669"/>
    <property type="project" value="UniProtKB-SubCell"/>
</dbReference>
<proteinExistence type="predicted"/>
<evidence type="ECO:0000313" key="12">
    <source>
        <dbReference type="EMBL" id="TTE07128.1"/>
    </source>
</evidence>
<dbReference type="InterPro" id="IPR010473">
    <property type="entry name" value="GTPase-bd"/>
</dbReference>
<evidence type="ECO:0000256" key="5">
    <source>
        <dbReference type="ARBA" id="ARBA00023043"/>
    </source>
</evidence>
<evidence type="ECO:0000313" key="13">
    <source>
        <dbReference type="Proteomes" id="UP000319801"/>
    </source>
</evidence>
<evidence type="ECO:0000256" key="1">
    <source>
        <dbReference type="ARBA" id="ARBA00004123"/>
    </source>
</evidence>
<name>A0A556VA54_BAGYA</name>
<dbReference type="Pfam" id="PF00018">
    <property type="entry name" value="SH3_1"/>
    <property type="match status" value="1"/>
</dbReference>
<accession>A0A556VA54</accession>
<dbReference type="InterPro" id="IPR011989">
    <property type="entry name" value="ARM-like"/>
</dbReference>
<dbReference type="Gene3D" id="1.10.238.150">
    <property type="entry name" value="Formin, FH3 diaphanous domain"/>
    <property type="match status" value="1"/>
</dbReference>
<feature type="domain" description="GBD/FH3" evidence="11">
    <location>
        <begin position="848"/>
        <end position="1225"/>
    </location>
</feature>
<dbReference type="Gene3D" id="3.10.20.90">
    <property type="entry name" value="Phosphatidylinositol 3-kinase Catalytic Subunit, Chain A, domain 1"/>
    <property type="match status" value="1"/>
</dbReference>
<dbReference type="GO" id="GO:0030036">
    <property type="term" value="P:actin cytoskeleton organization"/>
    <property type="evidence" value="ECO:0007669"/>
    <property type="project" value="InterPro"/>
</dbReference>
<evidence type="ECO:0000256" key="2">
    <source>
        <dbReference type="ARBA" id="ARBA00022443"/>
    </source>
</evidence>
<dbReference type="FunFam" id="1.25.40.20:FF:000008">
    <property type="entry name" value="Apoptosis-stimulating of p53 protein 2 isoform 1"/>
    <property type="match status" value="1"/>
</dbReference>
<keyword evidence="3" id="KW-0053">Apoptosis</keyword>
<organism evidence="12 13">
    <name type="scientific">Bagarius yarrelli</name>
    <name type="common">Goonch</name>
    <name type="synonym">Bagrus yarrelli</name>
    <dbReference type="NCBI Taxonomy" id="175774"/>
    <lineage>
        <taxon>Eukaryota</taxon>
        <taxon>Metazoa</taxon>
        <taxon>Chordata</taxon>
        <taxon>Craniata</taxon>
        <taxon>Vertebrata</taxon>
        <taxon>Euteleostomi</taxon>
        <taxon>Actinopterygii</taxon>
        <taxon>Neopterygii</taxon>
        <taxon>Teleostei</taxon>
        <taxon>Ostariophysi</taxon>
        <taxon>Siluriformes</taxon>
        <taxon>Sisoridae</taxon>
        <taxon>Sisorinae</taxon>
        <taxon>Bagarius</taxon>
    </lineage>
</organism>
<dbReference type="EMBL" id="VCAZ01000186">
    <property type="protein sequence ID" value="TTE07128.1"/>
    <property type="molecule type" value="Genomic_DNA"/>
</dbReference>
<dbReference type="InterPro" id="IPR036052">
    <property type="entry name" value="TrpB-like_PALP_sf"/>
</dbReference>
<feature type="compositionally biased region" description="Low complexity" evidence="9">
    <location>
        <begin position="228"/>
        <end position="242"/>
    </location>
</feature>
<feature type="domain" description="SH3" evidence="10">
    <location>
        <begin position="631"/>
        <end position="693"/>
    </location>
</feature>
<feature type="compositionally biased region" description="Pro residues" evidence="9">
    <location>
        <begin position="1188"/>
        <end position="1205"/>
    </location>
</feature>
<dbReference type="InterPro" id="IPR036028">
    <property type="entry name" value="SH3-like_dom_sf"/>
</dbReference>
<dbReference type="GO" id="GO:0002039">
    <property type="term" value="F:p53 binding"/>
    <property type="evidence" value="ECO:0007669"/>
    <property type="project" value="InterPro"/>
</dbReference>
<feature type="repeat" description="ANK" evidence="7">
    <location>
        <begin position="565"/>
        <end position="597"/>
    </location>
</feature>
<comment type="subcellular location">
    <subcellularLocation>
        <location evidence="1">Nucleus</location>
    </subcellularLocation>
</comment>
<dbReference type="SUPFAM" id="SSF54236">
    <property type="entry name" value="Ubiquitin-like"/>
    <property type="match status" value="1"/>
</dbReference>
<feature type="region of interest" description="Disordered" evidence="9">
    <location>
        <begin position="221"/>
        <end position="251"/>
    </location>
</feature>